<sequence length="342" mass="36023">MALVQQMNTPPIFCDNTEYAAGLMRRILGQMVAATVGVFGQYDFTVTLSGNSATVSPGQAVIPAAANETGVYIVESTESVALRLDPADSTRDRTDRLVAYVIPPATATDTGRWAMEIRKGAPAASPVPPVVPNAFVVCDFAVPAASKGVVPSVFDQRFTESQHYISGPTLAGLKKPPVGRTGQLWMDASSGHVFAWNGSMWAGVSDPALPRGWVGEVKRTTTDTFNAELLMERLTVPLSTGRRYKATFTTNHFAAGTGPPNGTANIRLAAGTSVTLTSPILRSSGILKNNVTRQPWDLLTTFTVTTSGTYTLGISAAANGDPTITFPGDGGRCLLLEDIGAA</sequence>
<gene>
    <name evidence="1" type="ORF">ATK36_3185</name>
</gene>
<comment type="caution">
    <text evidence="1">The sequence shown here is derived from an EMBL/GenBank/DDBJ whole genome shotgun (WGS) entry which is preliminary data.</text>
</comment>
<reference evidence="1 2" key="1">
    <citation type="submission" date="2017-10" db="EMBL/GenBank/DDBJ databases">
        <title>Sequencing the genomes of 1000 actinobacteria strains.</title>
        <authorList>
            <person name="Klenk H.-P."/>
        </authorList>
    </citation>
    <scope>NUCLEOTIDE SEQUENCE [LARGE SCALE GENOMIC DNA]</scope>
    <source>
        <strain evidence="1 2">DSM 46092</strain>
    </source>
</reference>
<dbReference type="EMBL" id="PDJK01000002">
    <property type="protein sequence ID" value="PFG48111.1"/>
    <property type="molecule type" value="Genomic_DNA"/>
</dbReference>
<evidence type="ECO:0000313" key="2">
    <source>
        <dbReference type="Proteomes" id="UP000243542"/>
    </source>
</evidence>
<accession>A0A2A9FBG5</accession>
<protein>
    <submittedName>
        <fullName evidence="1">Uncharacterized protein</fullName>
    </submittedName>
</protein>
<dbReference type="AlphaFoldDB" id="A0A2A9FBG5"/>
<name>A0A2A9FBG5_9PSEU</name>
<keyword evidence="2" id="KW-1185">Reference proteome</keyword>
<evidence type="ECO:0000313" key="1">
    <source>
        <dbReference type="EMBL" id="PFG48111.1"/>
    </source>
</evidence>
<dbReference type="Proteomes" id="UP000243542">
    <property type="component" value="Unassembled WGS sequence"/>
</dbReference>
<organism evidence="1 2">
    <name type="scientific">Amycolatopsis sulphurea</name>
    <dbReference type="NCBI Taxonomy" id="76022"/>
    <lineage>
        <taxon>Bacteria</taxon>
        <taxon>Bacillati</taxon>
        <taxon>Actinomycetota</taxon>
        <taxon>Actinomycetes</taxon>
        <taxon>Pseudonocardiales</taxon>
        <taxon>Pseudonocardiaceae</taxon>
        <taxon>Amycolatopsis</taxon>
    </lineage>
</organism>
<proteinExistence type="predicted"/>